<dbReference type="Proteomes" id="UP000053681">
    <property type="component" value="Unassembled WGS sequence"/>
</dbReference>
<dbReference type="GO" id="GO:0016020">
    <property type="term" value="C:membrane"/>
    <property type="evidence" value="ECO:0007669"/>
    <property type="project" value="UniProtKB-SubCell"/>
</dbReference>
<dbReference type="EMBL" id="LNQP01000127">
    <property type="protein sequence ID" value="KSU86048.1"/>
    <property type="molecule type" value="Genomic_DNA"/>
</dbReference>
<dbReference type="InterPro" id="IPR012338">
    <property type="entry name" value="Beta-lactam/transpept-like"/>
</dbReference>
<proteinExistence type="predicted"/>
<evidence type="ECO:0000256" key="1">
    <source>
        <dbReference type="ARBA" id="ARBA00004370"/>
    </source>
</evidence>
<dbReference type="PANTHER" id="PTHR46825">
    <property type="entry name" value="D-ALANYL-D-ALANINE-CARBOXYPEPTIDASE/ENDOPEPTIDASE AMPH"/>
    <property type="match status" value="1"/>
</dbReference>
<dbReference type="Pfam" id="PF00144">
    <property type="entry name" value="Beta-lactamase"/>
    <property type="match status" value="1"/>
</dbReference>
<evidence type="ECO:0000259" key="3">
    <source>
        <dbReference type="Pfam" id="PF00144"/>
    </source>
</evidence>
<comment type="subcellular location">
    <subcellularLocation>
        <location evidence="1">Membrane</location>
    </subcellularLocation>
</comment>
<dbReference type="InterPro" id="IPR050491">
    <property type="entry name" value="AmpC-like"/>
</dbReference>
<feature type="domain" description="Beta-lactamase-related" evidence="3">
    <location>
        <begin position="36"/>
        <end position="332"/>
    </location>
</feature>
<keyword evidence="5" id="KW-1185">Reference proteome</keyword>
<accession>A0A0V8JHA5</accession>
<dbReference type="SUPFAM" id="SSF56601">
    <property type="entry name" value="beta-lactamase/transpeptidase-like"/>
    <property type="match status" value="1"/>
</dbReference>
<dbReference type="AlphaFoldDB" id="A0A0V8JHA5"/>
<dbReference type="PANTHER" id="PTHR46825:SF11">
    <property type="entry name" value="PENICILLIN-BINDING PROTEIN 4"/>
    <property type="match status" value="1"/>
</dbReference>
<name>A0A0V8JHA5_9BACI</name>
<gene>
    <name evidence="4" type="ORF">AS180_20880</name>
</gene>
<dbReference type="Gene3D" id="3.40.710.10">
    <property type="entry name" value="DD-peptidase/beta-lactamase superfamily"/>
    <property type="match status" value="1"/>
</dbReference>
<dbReference type="InterPro" id="IPR001466">
    <property type="entry name" value="Beta-lactam-related"/>
</dbReference>
<evidence type="ECO:0000313" key="4">
    <source>
        <dbReference type="EMBL" id="KSU86048.1"/>
    </source>
</evidence>
<keyword evidence="2" id="KW-0472">Membrane</keyword>
<comment type="caution">
    <text evidence="4">The sequence shown here is derived from an EMBL/GenBank/DDBJ whole genome shotgun (WGS) entry which is preliminary data.</text>
</comment>
<evidence type="ECO:0000256" key="2">
    <source>
        <dbReference type="ARBA" id="ARBA00023136"/>
    </source>
</evidence>
<sequence>MAEGTTLNTNILSVISDTQKKVNFSGSILIKDEHHILAESSYGYANRADQIKNSLATRYGIASGCKLFTAIAICQLVEAGVLSFETRLKECLDIDFPHFDETITVHHLLTHTAGIPDYFDEEVMDDFEELWTKTPMYKIRNLEEFLPFFQYEPMKYKVEEQFHYNNAGYILLGLIIEQTTQLSFHTYVEKEILHKAHMTSSGYFELDALPNHTALGYIDFPDDKWKTNIYSLPAKGGADGGAFVTVCDMNRLWNSLLNHQLLSKKYTTRLLTPHTETNNENSFYGYGVWIEKRERAIFKYHIMGYDPGVSFHSAFYPKSAVTAVICSNKSRGAFHIMNAVEEEMFSSY</sequence>
<reference evidence="4 5" key="1">
    <citation type="submission" date="2015-11" db="EMBL/GenBank/DDBJ databases">
        <title>Bacillus caseinolyticus sp nov.</title>
        <authorList>
            <person name="Dastager S.G."/>
            <person name="Mawlankar R."/>
        </authorList>
    </citation>
    <scope>NUCLEOTIDE SEQUENCE [LARGE SCALE GENOMIC DNA]</scope>
    <source>
        <strain evidence="4 5">SGD-V-76</strain>
    </source>
</reference>
<evidence type="ECO:0000313" key="5">
    <source>
        <dbReference type="Proteomes" id="UP000053681"/>
    </source>
</evidence>
<protein>
    <submittedName>
        <fullName evidence="4">Penicillin-binding protein</fullName>
    </submittedName>
</protein>
<organism evidence="4 5">
    <name type="scientific">Priestia veravalensis</name>
    <dbReference type="NCBI Taxonomy" id="1414648"/>
    <lineage>
        <taxon>Bacteria</taxon>
        <taxon>Bacillati</taxon>
        <taxon>Bacillota</taxon>
        <taxon>Bacilli</taxon>
        <taxon>Bacillales</taxon>
        <taxon>Bacillaceae</taxon>
        <taxon>Priestia</taxon>
    </lineage>
</organism>